<evidence type="ECO:0000313" key="2">
    <source>
        <dbReference type="EMBL" id="BDU72276.1"/>
    </source>
</evidence>
<keyword evidence="3" id="KW-1185">Reference proteome</keyword>
<dbReference type="InterPro" id="IPR013216">
    <property type="entry name" value="Methyltransf_11"/>
</dbReference>
<reference evidence="3" key="1">
    <citation type="journal article" date="2023" name="Int. J. Syst. Evol. Microbiol.">
        <title>Mesoterricola silvestris gen. nov., sp. nov., Mesoterricola sediminis sp. nov., Geothrix oryzae sp. nov., Geothrix edaphica sp. nov., Geothrix rubra sp. nov., and Geothrix limicola sp. nov., six novel members of Acidobacteriota isolated from soils.</title>
        <authorList>
            <person name="Itoh H."/>
            <person name="Sugisawa Y."/>
            <person name="Mise K."/>
            <person name="Xu Z."/>
            <person name="Kuniyasu M."/>
            <person name="Ushijima N."/>
            <person name="Kawano K."/>
            <person name="Kobayashi E."/>
            <person name="Shiratori Y."/>
            <person name="Masuda Y."/>
            <person name="Senoo K."/>
        </authorList>
    </citation>
    <scope>NUCLEOTIDE SEQUENCE [LARGE SCALE GENOMIC DNA]</scope>
    <source>
        <strain evidence="3">W79</strain>
    </source>
</reference>
<dbReference type="KEGG" id="msil:METEAL_14500"/>
<dbReference type="AlphaFoldDB" id="A0AA48K8G9"/>
<dbReference type="EMBL" id="AP027080">
    <property type="protein sequence ID" value="BDU72276.1"/>
    <property type="molecule type" value="Genomic_DNA"/>
</dbReference>
<dbReference type="InterPro" id="IPR029063">
    <property type="entry name" value="SAM-dependent_MTases_sf"/>
</dbReference>
<dbReference type="Proteomes" id="UP001238179">
    <property type="component" value="Chromosome"/>
</dbReference>
<name>A0AA48K8G9_9BACT</name>
<accession>A0AA48K8G9</accession>
<organism evidence="2 3">
    <name type="scientific">Mesoterricola silvestris</name>
    <dbReference type="NCBI Taxonomy" id="2927979"/>
    <lineage>
        <taxon>Bacteria</taxon>
        <taxon>Pseudomonadati</taxon>
        <taxon>Acidobacteriota</taxon>
        <taxon>Holophagae</taxon>
        <taxon>Holophagales</taxon>
        <taxon>Holophagaceae</taxon>
        <taxon>Mesoterricola</taxon>
    </lineage>
</organism>
<dbReference type="Gene3D" id="3.40.50.150">
    <property type="entry name" value="Vaccinia Virus protein VP39"/>
    <property type="match status" value="1"/>
</dbReference>
<gene>
    <name evidence="2" type="ORF">METEAL_14500</name>
</gene>
<evidence type="ECO:0000313" key="3">
    <source>
        <dbReference type="Proteomes" id="UP001238179"/>
    </source>
</evidence>
<sequence>MDRKPESITHLHLLAIILTELGRFEGAPVIRILDLGCGNGHLMAYLQDLLPARFPGRTFEVWGHDVEEYEGHARDMLDTTLAYLRGEHPGVPWERFARIISAADRWPYPDDFFHVILTNQVMEHVEDPDLVFREISRVLCEGGFSAHLFPFSCAIQEGHLRLPWVHRIRNHEYRAAYIRFMSRLGFGLYRQRRSRYTLDAFTETYSDFIRLCTHYMPKKMAFSLADRHHLRISFPYTQDYYTQKLRSLLGLAPRYRYRLERRVFRDWLAFGTLKFVNCITMFLEKRDAYSLPDPGKAGG</sequence>
<proteinExistence type="predicted"/>
<protein>
    <recommendedName>
        <fullName evidence="1">Methyltransferase type 11 domain-containing protein</fullName>
    </recommendedName>
</protein>
<dbReference type="RefSeq" id="WP_316415189.1">
    <property type="nucleotide sequence ID" value="NZ_AP027080.1"/>
</dbReference>
<feature type="domain" description="Methyltransferase type 11" evidence="1">
    <location>
        <begin position="33"/>
        <end position="144"/>
    </location>
</feature>
<dbReference type="CDD" id="cd02440">
    <property type="entry name" value="AdoMet_MTases"/>
    <property type="match status" value="1"/>
</dbReference>
<evidence type="ECO:0000259" key="1">
    <source>
        <dbReference type="Pfam" id="PF08241"/>
    </source>
</evidence>
<dbReference type="Pfam" id="PF08241">
    <property type="entry name" value="Methyltransf_11"/>
    <property type="match status" value="1"/>
</dbReference>
<dbReference type="SUPFAM" id="SSF53335">
    <property type="entry name" value="S-adenosyl-L-methionine-dependent methyltransferases"/>
    <property type="match status" value="1"/>
</dbReference>